<dbReference type="RefSeq" id="WP_210811214.1">
    <property type="nucleotide sequence ID" value="NZ_JAGQDG010000009.1"/>
</dbReference>
<evidence type="ECO:0000313" key="3">
    <source>
        <dbReference type="EMBL" id="MBQ0937604.1"/>
    </source>
</evidence>
<reference evidence="3 4" key="1">
    <citation type="submission" date="2021-04" db="EMBL/GenBank/DDBJ databases">
        <title>The genome sequence of type strain Ideonella paludis KCTC 32238.</title>
        <authorList>
            <person name="Liu Y."/>
        </authorList>
    </citation>
    <scope>NUCLEOTIDE SEQUENCE [LARGE SCALE GENOMIC DNA]</scope>
    <source>
        <strain evidence="3 4">KCTC 32238</strain>
    </source>
</reference>
<evidence type="ECO:0000259" key="2">
    <source>
        <dbReference type="Pfam" id="PF07859"/>
    </source>
</evidence>
<keyword evidence="4" id="KW-1185">Reference proteome</keyword>
<keyword evidence="1 3" id="KW-0378">Hydrolase</keyword>
<dbReference type="Gene3D" id="3.40.50.1820">
    <property type="entry name" value="alpha/beta hydrolase"/>
    <property type="match status" value="1"/>
</dbReference>
<gene>
    <name evidence="3" type="ORF">KAK11_19925</name>
</gene>
<dbReference type="GO" id="GO:0016787">
    <property type="term" value="F:hydrolase activity"/>
    <property type="evidence" value="ECO:0007669"/>
    <property type="project" value="UniProtKB-KW"/>
</dbReference>
<organism evidence="3 4">
    <name type="scientific">Ideonella paludis</name>
    <dbReference type="NCBI Taxonomy" id="1233411"/>
    <lineage>
        <taxon>Bacteria</taxon>
        <taxon>Pseudomonadati</taxon>
        <taxon>Pseudomonadota</taxon>
        <taxon>Betaproteobacteria</taxon>
        <taxon>Burkholderiales</taxon>
        <taxon>Sphaerotilaceae</taxon>
        <taxon>Ideonella</taxon>
    </lineage>
</organism>
<protein>
    <submittedName>
        <fullName evidence="3">Alpha/beta hydrolase</fullName>
    </submittedName>
</protein>
<sequence length="284" mass="31383">MSALDPQWLDVQYNNRARIPDHAALFERWREASAVARQGSPGARLNLAYGEHPDERLDVFPSSRPEAPILVFIHGGYWRSLSKDDHSFVAPALVQAGATVVVPEYSLCPTVSIEQIALQMARALAWVYRHAAEWGGDAKRIVLAGHSAGGHLTAMLLCCRWRDVGPDLPPQLVHGGLSISGLFDLEPLRLTPFLKDDLRMTPASVKRLSPAFFPRPKRPLMAVVGADESEEFLRQNLLIRHQWGPSAVPICETVAYCNHLNIVNGLADPASRLHHLALRLLGLV</sequence>
<dbReference type="PANTHER" id="PTHR48081:SF33">
    <property type="entry name" value="KYNURENINE FORMAMIDASE"/>
    <property type="match status" value="1"/>
</dbReference>
<dbReference type="EMBL" id="JAGQDG010000009">
    <property type="protein sequence ID" value="MBQ0937604.1"/>
    <property type="molecule type" value="Genomic_DNA"/>
</dbReference>
<name>A0ABS5E2R6_9BURK</name>
<comment type="caution">
    <text evidence="3">The sequence shown here is derived from an EMBL/GenBank/DDBJ whole genome shotgun (WGS) entry which is preliminary data.</text>
</comment>
<dbReference type="PANTHER" id="PTHR48081">
    <property type="entry name" value="AB HYDROLASE SUPERFAMILY PROTEIN C4A8.06C"/>
    <property type="match status" value="1"/>
</dbReference>
<feature type="domain" description="Alpha/beta hydrolase fold-3" evidence="2">
    <location>
        <begin position="70"/>
        <end position="186"/>
    </location>
</feature>
<dbReference type="InterPro" id="IPR029058">
    <property type="entry name" value="AB_hydrolase_fold"/>
</dbReference>
<dbReference type="Pfam" id="PF07859">
    <property type="entry name" value="Abhydrolase_3"/>
    <property type="match status" value="1"/>
</dbReference>
<dbReference type="Proteomes" id="UP000672097">
    <property type="component" value="Unassembled WGS sequence"/>
</dbReference>
<proteinExistence type="predicted"/>
<evidence type="ECO:0000313" key="4">
    <source>
        <dbReference type="Proteomes" id="UP000672097"/>
    </source>
</evidence>
<dbReference type="SUPFAM" id="SSF53474">
    <property type="entry name" value="alpha/beta-Hydrolases"/>
    <property type="match status" value="1"/>
</dbReference>
<accession>A0ABS5E2R6</accession>
<evidence type="ECO:0000256" key="1">
    <source>
        <dbReference type="ARBA" id="ARBA00022801"/>
    </source>
</evidence>
<dbReference type="InterPro" id="IPR013094">
    <property type="entry name" value="AB_hydrolase_3"/>
</dbReference>
<dbReference type="InterPro" id="IPR050300">
    <property type="entry name" value="GDXG_lipolytic_enzyme"/>
</dbReference>